<comment type="catalytic activity">
    <reaction evidence="5">
        <text>3-deoxy-alpha-D-manno-oct-2-ulosonate + CTP = CMP-3-deoxy-beta-D-manno-octulosonate + diphosphate</text>
        <dbReference type="Rhea" id="RHEA:23448"/>
        <dbReference type="ChEBI" id="CHEBI:33019"/>
        <dbReference type="ChEBI" id="CHEBI:37563"/>
        <dbReference type="ChEBI" id="CHEBI:85986"/>
        <dbReference type="ChEBI" id="CHEBI:85987"/>
        <dbReference type="EC" id="2.7.7.38"/>
    </reaction>
</comment>
<comment type="similarity">
    <text evidence="5">Belongs to the KdsB family.</text>
</comment>
<keyword evidence="2 5" id="KW-0808">Transferase</keyword>
<dbReference type="NCBIfam" id="NF009905">
    <property type="entry name" value="PRK13368.1"/>
    <property type="match status" value="1"/>
</dbReference>
<protein>
    <recommendedName>
        <fullName evidence="5">3-deoxy-manno-octulosonate cytidylyltransferase</fullName>
        <ecNumber evidence="5">2.7.7.38</ecNumber>
    </recommendedName>
    <alternativeName>
        <fullName evidence="5">CMP-2-keto-3-deoxyoctulosonic acid synthase</fullName>
        <shortName evidence="5">CKS</shortName>
        <shortName evidence="5">CMP-KDO synthase</shortName>
    </alternativeName>
</protein>
<dbReference type="InterPro" id="IPR029044">
    <property type="entry name" value="Nucleotide-diphossugar_trans"/>
</dbReference>
<evidence type="ECO:0000256" key="5">
    <source>
        <dbReference type="HAMAP-Rule" id="MF_00057"/>
    </source>
</evidence>
<evidence type="ECO:0000313" key="7">
    <source>
        <dbReference type="Proteomes" id="UP000614811"/>
    </source>
</evidence>
<dbReference type="NCBIfam" id="NF003950">
    <property type="entry name" value="PRK05450.1-3"/>
    <property type="match status" value="1"/>
</dbReference>
<dbReference type="RefSeq" id="WP_189402054.1">
    <property type="nucleotide sequence ID" value="NZ_BMXA01000005.1"/>
</dbReference>
<comment type="function">
    <text evidence="5">Activates KDO (a required 8-carbon sugar) for incorporation into bacterial lipopolysaccharide in Gram-negative bacteria.</text>
</comment>
<evidence type="ECO:0000256" key="4">
    <source>
        <dbReference type="ARBA" id="ARBA00022985"/>
    </source>
</evidence>
<gene>
    <name evidence="5 6" type="primary">kdsB</name>
    <name evidence="6" type="ORF">GCM10008090_26370</name>
</gene>
<dbReference type="PANTHER" id="PTHR42866:SF2">
    <property type="entry name" value="3-DEOXY-MANNO-OCTULOSONATE CYTIDYLYLTRANSFERASE, MITOCHONDRIAL"/>
    <property type="match status" value="1"/>
</dbReference>
<evidence type="ECO:0000256" key="1">
    <source>
        <dbReference type="ARBA" id="ARBA00004370"/>
    </source>
</evidence>
<comment type="pathway">
    <text evidence="5">Nucleotide-sugar biosynthesis; CMP-3-deoxy-D-manno-octulosonate biosynthesis; CMP-3-deoxy-D-manno-octulosonate from 3-deoxy-D-manno-octulosonate and CTP: step 1/1.</text>
</comment>
<dbReference type="InterPro" id="IPR004528">
    <property type="entry name" value="KdsB"/>
</dbReference>
<accession>A0A918S095</accession>
<dbReference type="GO" id="GO:0033468">
    <property type="term" value="P:CMP-keto-3-deoxy-D-manno-octulosonic acid biosynthetic process"/>
    <property type="evidence" value="ECO:0007669"/>
    <property type="project" value="UniProtKB-UniRule"/>
</dbReference>
<dbReference type="GO" id="GO:0008690">
    <property type="term" value="F:3-deoxy-manno-octulosonate cytidylyltransferase activity"/>
    <property type="evidence" value="ECO:0007669"/>
    <property type="project" value="UniProtKB-UniRule"/>
</dbReference>
<dbReference type="SUPFAM" id="SSF53448">
    <property type="entry name" value="Nucleotide-diphospho-sugar transferases"/>
    <property type="match status" value="1"/>
</dbReference>
<sequence>MTFSVVIPARYASTRLPGKALADIGGKPMIQHVVDRANQSAASRVIVATDDSRIAAVLRDADCEVCMTRADHVSGSDRLAEVVTLLGLSDDEVVVNVQGDEPLIPSRLIDQVADSLTQAEHAVMSTAAKAIEDDADIFNPNVVKVVFARDGQAMYFSRAPIPFARDQRTTSAWHHIGIYAYRAGYLRRYPDLPASVIETTESLEQLRVLDNGDAIMVEQVDYFTGIGVDTPQDLERVRSMLEASQQGGE</sequence>
<dbReference type="GO" id="GO:0016020">
    <property type="term" value="C:membrane"/>
    <property type="evidence" value="ECO:0007669"/>
    <property type="project" value="UniProtKB-SubCell"/>
</dbReference>
<organism evidence="6 7">
    <name type="scientific">Arenicella chitinivorans</name>
    <dbReference type="NCBI Taxonomy" id="1329800"/>
    <lineage>
        <taxon>Bacteria</taxon>
        <taxon>Pseudomonadati</taxon>
        <taxon>Pseudomonadota</taxon>
        <taxon>Gammaproteobacteria</taxon>
        <taxon>Arenicellales</taxon>
        <taxon>Arenicellaceae</taxon>
        <taxon>Arenicella</taxon>
    </lineage>
</organism>
<dbReference type="PANTHER" id="PTHR42866">
    <property type="entry name" value="3-DEOXY-MANNO-OCTULOSONATE CYTIDYLYLTRANSFERASE"/>
    <property type="match status" value="1"/>
</dbReference>
<dbReference type="EC" id="2.7.7.38" evidence="5"/>
<dbReference type="CDD" id="cd02517">
    <property type="entry name" value="CMP-KDO-Synthetase"/>
    <property type="match status" value="1"/>
</dbReference>
<evidence type="ECO:0000256" key="2">
    <source>
        <dbReference type="ARBA" id="ARBA00022679"/>
    </source>
</evidence>
<dbReference type="EMBL" id="BMXA01000005">
    <property type="protein sequence ID" value="GHA15529.1"/>
    <property type="molecule type" value="Genomic_DNA"/>
</dbReference>
<keyword evidence="4 5" id="KW-0448">Lipopolysaccharide biosynthesis</keyword>
<dbReference type="Pfam" id="PF02348">
    <property type="entry name" value="CTP_transf_3"/>
    <property type="match status" value="1"/>
</dbReference>
<comment type="subcellular location">
    <subcellularLocation>
        <location evidence="5">Cytoplasm</location>
    </subcellularLocation>
    <subcellularLocation>
        <location evidence="1">Membrane</location>
    </subcellularLocation>
</comment>
<dbReference type="NCBIfam" id="TIGR00466">
    <property type="entry name" value="kdsB"/>
    <property type="match status" value="1"/>
</dbReference>
<comment type="caution">
    <text evidence="6">The sequence shown here is derived from an EMBL/GenBank/DDBJ whole genome shotgun (WGS) entry which is preliminary data.</text>
</comment>
<dbReference type="GO" id="GO:0009103">
    <property type="term" value="P:lipopolysaccharide biosynthetic process"/>
    <property type="evidence" value="ECO:0007669"/>
    <property type="project" value="UniProtKB-UniRule"/>
</dbReference>
<dbReference type="GO" id="GO:0005829">
    <property type="term" value="C:cytosol"/>
    <property type="evidence" value="ECO:0007669"/>
    <property type="project" value="TreeGrafter"/>
</dbReference>
<keyword evidence="7" id="KW-1185">Reference proteome</keyword>
<reference evidence="6" key="2">
    <citation type="submission" date="2020-09" db="EMBL/GenBank/DDBJ databases">
        <authorList>
            <person name="Sun Q."/>
            <person name="Kim S."/>
        </authorList>
    </citation>
    <scope>NUCLEOTIDE SEQUENCE</scope>
    <source>
        <strain evidence="6">KCTC 12711</strain>
    </source>
</reference>
<reference evidence="6" key="1">
    <citation type="journal article" date="2014" name="Int. J. Syst. Evol. Microbiol.">
        <title>Complete genome sequence of Corynebacterium casei LMG S-19264T (=DSM 44701T), isolated from a smear-ripened cheese.</title>
        <authorList>
            <consortium name="US DOE Joint Genome Institute (JGI-PGF)"/>
            <person name="Walter F."/>
            <person name="Albersmeier A."/>
            <person name="Kalinowski J."/>
            <person name="Ruckert C."/>
        </authorList>
    </citation>
    <scope>NUCLEOTIDE SEQUENCE</scope>
    <source>
        <strain evidence="6">KCTC 12711</strain>
    </source>
</reference>
<name>A0A918S095_9GAMM</name>
<dbReference type="AlphaFoldDB" id="A0A918S095"/>
<dbReference type="FunFam" id="3.90.550.10:FF:000011">
    <property type="entry name" value="3-deoxy-manno-octulosonate cytidylyltransferase"/>
    <property type="match status" value="1"/>
</dbReference>
<dbReference type="InterPro" id="IPR003329">
    <property type="entry name" value="Cytidylyl_trans"/>
</dbReference>
<evidence type="ECO:0000313" key="6">
    <source>
        <dbReference type="EMBL" id="GHA15529.1"/>
    </source>
</evidence>
<keyword evidence="3 5" id="KW-0548">Nucleotidyltransferase</keyword>
<evidence type="ECO:0000256" key="3">
    <source>
        <dbReference type="ARBA" id="ARBA00022695"/>
    </source>
</evidence>
<dbReference type="Gene3D" id="3.90.550.10">
    <property type="entry name" value="Spore Coat Polysaccharide Biosynthesis Protein SpsA, Chain A"/>
    <property type="match status" value="1"/>
</dbReference>
<dbReference type="NCBIfam" id="NF003952">
    <property type="entry name" value="PRK05450.1-5"/>
    <property type="match status" value="1"/>
</dbReference>
<dbReference type="Proteomes" id="UP000614811">
    <property type="component" value="Unassembled WGS sequence"/>
</dbReference>
<dbReference type="HAMAP" id="MF_00057">
    <property type="entry name" value="KdsB"/>
    <property type="match status" value="1"/>
</dbReference>
<proteinExistence type="inferred from homology"/>
<keyword evidence="5" id="KW-0963">Cytoplasm</keyword>